<dbReference type="KEGG" id="mik:FOE78_22210"/>
<proteinExistence type="inferred from homology"/>
<feature type="region of interest" description="Disordered" evidence="6">
    <location>
        <begin position="28"/>
        <end position="100"/>
    </location>
</feature>
<feature type="compositionally biased region" description="Low complexity" evidence="6">
    <location>
        <begin position="84"/>
        <end position="99"/>
    </location>
</feature>
<dbReference type="GO" id="GO:0005975">
    <property type="term" value="P:carbohydrate metabolic process"/>
    <property type="evidence" value="ECO:0007669"/>
    <property type="project" value="InterPro"/>
</dbReference>
<sequence>MTDRLGRRARLPAGLLLGLTLITGCGGVDQSGSGPGSSTTPHSTPRASAAPTATQPTTGPPTATGKTTLNSTTTMTPAPSQTKTPNTAPTSTSPATSNSCRSLAGALSLKQQIGQLFMAGTSSAGMSDAEAERLARLKVGSVILLENSTAGRATIKQVTDSIRHRVGTDHGVRPLLAADQEGGQVQRLAGPGFDTIPSARDQARMSTTELRASARIWGDQLHAAGIDADLAPVADVVPASIGDRNRPIGALDRGYGPDPKVVEQHDIAFLKGIQAAGVATSVKHFPNLGRVIGNTDFATDVTDDHTTRDDPDLRPFRGSVKAGVDMVMVSSARYTKIDPDSPATFSSTIVSRMVRDDLGFTGVIISDDLAGKALSSVPSRDRALDFLKAGGDLSIVGDPSTIEPMVQTVRRAAAQDPKLRQRIADSATRVLIMKARYGLTDCS</sequence>
<evidence type="ECO:0000313" key="9">
    <source>
        <dbReference type="Proteomes" id="UP000319263"/>
    </source>
</evidence>
<dbReference type="PANTHER" id="PTHR30480:SF13">
    <property type="entry name" value="BETA-HEXOSAMINIDASE"/>
    <property type="match status" value="1"/>
</dbReference>
<dbReference type="InterPro" id="IPR050226">
    <property type="entry name" value="NagZ_Beta-hexosaminidase"/>
</dbReference>
<feature type="domain" description="Glycoside hydrolase family 3 N-terminal" evidence="7">
    <location>
        <begin position="109"/>
        <end position="431"/>
    </location>
</feature>
<dbReference type="InterPro" id="IPR001764">
    <property type="entry name" value="Glyco_hydro_3_N"/>
</dbReference>
<name>A0A516Q478_9ACTN</name>
<protein>
    <recommendedName>
        <fullName evidence="3">beta-N-acetylhexosaminidase</fullName>
        <ecNumber evidence="3">3.2.1.52</ecNumber>
    </recommendedName>
</protein>
<accession>A0A516Q478</accession>
<keyword evidence="9" id="KW-1185">Reference proteome</keyword>
<dbReference type="PROSITE" id="PS00775">
    <property type="entry name" value="GLYCOSYL_HYDROL_F3"/>
    <property type="match status" value="1"/>
</dbReference>
<evidence type="ECO:0000256" key="4">
    <source>
        <dbReference type="ARBA" id="ARBA00022801"/>
    </source>
</evidence>
<dbReference type="PROSITE" id="PS51257">
    <property type="entry name" value="PROKAR_LIPOPROTEIN"/>
    <property type="match status" value="1"/>
</dbReference>
<keyword evidence="5" id="KW-0326">Glycosidase</keyword>
<gene>
    <name evidence="8" type="ORF">FOE78_22210</name>
</gene>
<comment type="catalytic activity">
    <reaction evidence="1">
        <text>Hydrolysis of terminal non-reducing N-acetyl-D-hexosamine residues in N-acetyl-beta-D-hexosaminides.</text>
        <dbReference type="EC" id="3.2.1.52"/>
    </reaction>
</comment>
<organism evidence="8 9">
    <name type="scientific">Microlunatus elymi</name>
    <dbReference type="NCBI Taxonomy" id="2596828"/>
    <lineage>
        <taxon>Bacteria</taxon>
        <taxon>Bacillati</taxon>
        <taxon>Actinomycetota</taxon>
        <taxon>Actinomycetes</taxon>
        <taxon>Propionibacteriales</taxon>
        <taxon>Propionibacteriaceae</taxon>
        <taxon>Microlunatus</taxon>
    </lineage>
</organism>
<dbReference type="InterPro" id="IPR017853">
    <property type="entry name" value="GH"/>
</dbReference>
<dbReference type="InterPro" id="IPR019800">
    <property type="entry name" value="Glyco_hydro_3_AS"/>
</dbReference>
<dbReference type="Gene3D" id="3.20.20.300">
    <property type="entry name" value="Glycoside hydrolase, family 3, N-terminal domain"/>
    <property type="match status" value="1"/>
</dbReference>
<dbReference type="EC" id="3.2.1.52" evidence="3"/>
<evidence type="ECO:0000256" key="2">
    <source>
        <dbReference type="ARBA" id="ARBA00005336"/>
    </source>
</evidence>
<evidence type="ECO:0000256" key="5">
    <source>
        <dbReference type="ARBA" id="ARBA00023295"/>
    </source>
</evidence>
<reference evidence="8 9" key="1">
    <citation type="submission" date="2019-07" db="EMBL/GenBank/DDBJ databases">
        <title>Microlunatus dokdonensis sp. nov. isolated from the rhizospheric soil of the wild plant Elymus tsukushiensis.</title>
        <authorList>
            <person name="Ghim S.-Y."/>
            <person name="Hwang Y.-J."/>
            <person name="Son J.-S."/>
            <person name="Shin J.-H."/>
        </authorList>
    </citation>
    <scope>NUCLEOTIDE SEQUENCE [LARGE SCALE GENOMIC DNA]</scope>
    <source>
        <strain evidence="8 9">KUDC0627</strain>
    </source>
</reference>
<feature type="compositionally biased region" description="Polar residues" evidence="6">
    <location>
        <begin position="69"/>
        <end position="83"/>
    </location>
</feature>
<evidence type="ECO:0000259" key="7">
    <source>
        <dbReference type="Pfam" id="PF00933"/>
    </source>
</evidence>
<dbReference type="SUPFAM" id="SSF51445">
    <property type="entry name" value="(Trans)glycosidases"/>
    <property type="match status" value="1"/>
</dbReference>
<dbReference type="PANTHER" id="PTHR30480">
    <property type="entry name" value="BETA-HEXOSAMINIDASE-RELATED"/>
    <property type="match status" value="1"/>
</dbReference>
<dbReference type="RefSeq" id="WP_143988198.1">
    <property type="nucleotide sequence ID" value="NZ_CP041692.1"/>
</dbReference>
<dbReference type="Proteomes" id="UP000319263">
    <property type="component" value="Chromosome"/>
</dbReference>
<dbReference type="OrthoDB" id="9805821at2"/>
<comment type="similarity">
    <text evidence="2">Belongs to the glycosyl hydrolase 3 family.</text>
</comment>
<dbReference type="GO" id="GO:0004563">
    <property type="term" value="F:beta-N-acetylhexosaminidase activity"/>
    <property type="evidence" value="ECO:0007669"/>
    <property type="project" value="UniProtKB-EC"/>
</dbReference>
<evidence type="ECO:0000256" key="1">
    <source>
        <dbReference type="ARBA" id="ARBA00001231"/>
    </source>
</evidence>
<keyword evidence="4 8" id="KW-0378">Hydrolase</keyword>
<feature type="compositionally biased region" description="Low complexity" evidence="6">
    <location>
        <begin position="36"/>
        <end position="68"/>
    </location>
</feature>
<dbReference type="InterPro" id="IPR036962">
    <property type="entry name" value="Glyco_hydro_3_N_sf"/>
</dbReference>
<dbReference type="Pfam" id="PF00933">
    <property type="entry name" value="Glyco_hydro_3"/>
    <property type="match status" value="1"/>
</dbReference>
<evidence type="ECO:0000256" key="3">
    <source>
        <dbReference type="ARBA" id="ARBA00012663"/>
    </source>
</evidence>
<dbReference type="EMBL" id="CP041692">
    <property type="protein sequence ID" value="QDP98257.1"/>
    <property type="molecule type" value="Genomic_DNA"/>
</dbReference>
<evidence type="ECO:0000313" key="8">
    <source>
        <dbReference type="EMBL" id="QDP98257.1"/>
    </source>
</evidence>
<dbReference type="GO" id="GO:0009254">
    <property type="term" value="P:peptidoglycan turnover"/>
    <property type="evidence" value="ECO:0007669"/>
    <property type="project" value="TreeGrafter"/>
</dbReference>
<dbReference type="AlphaFoldDB" id="A0A516Q478"/>
<evidence type="ECO:0000256" key="6">
    <source>
        <dbReference type="SAM" id="MobiDB-lite"/>
    </source>
</evidence>